<dbReference type="Pfam" id="PF02413">
    <property type="entry name" value="Caudo_TAP"/>
    <property type="match status" value="1"/>
</dbReference>
<accession>A0A0D8L3I4</accession>
<reference evidence="1 2" key="1">
    <citation type="submission" date="2015-02" db="EMBL/GenBank/DDBJ databases">
        <title>Whole genome shotgun sequencing of cultured foodborne pathogen.</title>
        <authorList>
            <person name="Timme R."/>
            <person name="Allard M.W."/>
            <person name="Strain E."/>
            <person name="Evans P.S."/>
            <person name="Brown E."/>
        </authorList>
    </citation>
    <scope>NUCLEOTIDE SEQUENCE [LARGE SCALE GENOMIC DNA]</scope>
    <source>
        <strain evidence="1 2">GCSL-TSO-24</strain>
    </source>
</reference>
<dbReference type="AlphaFoldDB" id="A0A0D8L3I4"/>
<organism evidence="1 2">
    <name type="scientific">Morganella morganii</name>
    <name type="common">Proteus morganii</name>
    <dbReference type="NCBI Taxonomy" id="582"/>
    <lineage>
        <taxon>Bacteria</taxon>
        <taxon>Pseudomonadati</taxon>
        <taxon>Pseudomonadota</taxon>
        <taxon>Gammaproteobacteria</taxon>
        <taxon>Enterobacterales</taxon>
        <taxon>Morganellaceae</taxon>
        <taxon>Morganella</taxon>
    </lineage>
</organism>
<sequence length="137" mass="15680">MERVTLMNTEIIGQRYFQKTDGSVVCIFIMPMNEHSWESEVQAGWTPLSEEKALEIANPPPTKEQLIEQAEAQKQFLIAEVHAETQILQTKLSLKRIKPAELKLLNTWLDYLDLLEAVDTSLAPDIDWPQKKQSSNS</sequence>
<comment type="caution">
    <text evidence="1">The sequence shown here is derived from an EMBL/GenBank/DDBJ whole genome shotgun (WGS) entry which is preliminary data.</text>
</comment>
<dbReference type="EMBL" id="JZSH01000343">
    <property type="protein sequence ID" value="KJF76352.1"/>
    <property type="molecule type" value="Genomic_DNA"/>
</dbReference>
<evidence type="ECO:0000313" key="1">
    <source>
        <dbReference type="EMBL" id="KJF76352.1"/>
    </source>
</evidence>
<evidence type="ECO:0000313" key="2">
    <source>
        <dbReference type="Proteomes" id="UP000032582"/>
    </source>
</evidence>
<proteinExistence type="predicted"/>
<dbReference type="Proteomes" id="UP000032582">
    <property type="component" value="Unassembled WGS sequence"/>
</dbReference>
<name>A0A0D8L3I4_MORMO</name>
<gene>
    <name evidence="1" type="ORF">UA45_19055</name>
</gene>
<protein>
    <submittedName>
        <fullName evidence="1">Tail fiber assembly protein</fullName>
    </submittedName>
</protein>
<dbReference type="InterPro" id="IPR003458">
    <property type="entry name" value="Phage_T4_Gp38_tail_assem"/>
</dbReference>
<dbReference type="PATRIC" id="fig|582.24.peg.6078"/>